<dbReference type="VEuPathDB" id="FungiDB:SI65_01780"/>
<evidence type="ECO:0000256" key="2">
    <source>
        <dbReference type="ARBA" id="ARBA00023043"/>
    </source>
</evidence>
<dbReference type="SUPFAM" id="SSF48403">
    <property type="entry name" value="Ankyrin repeat"/>
    <property type="match status" value="1"/>
</dbReference>
<reference evidence="4 6" key="1">
    <citation type="journal article" date="2016" name="BMC Genomics">
        <title>Comparative genomic and transcriptomic analyses of the Fuzhuan brick tea-fermentation fungus Aspergillus cristatus.</title>
        <authorList>
            <person name="Ge Y."/>
            <person name="Wang Y."/>
            <person name="Liu Y."/>
            <person name="Tan Y."/>
            <person name="Ren X."/>
            <person name="Zhang X."/>
            <person name="Hyde K.D."/>
            <person name="Liu Y."/>
            <person name="Liu Z."/>
        </authorList>
    </citation>
    <scope>NUCLEOTIDE SEQUENCE [LARGE SCALE GENOMIC DNA]</scope>
    <source>
        <strain evidence="4 6">GZAAS20.1005</strain>
    </source>
</reference>
<dbReference type="EMBL" id="JXNT01000001">
    <property type="protein sequence ID" value="ODM24190.1"/>
    <property type="molecule type" value="Genomic_DNA"/>
</dbReference>
<gene>
    <name evidence="4" type="ORF">SI65_01780</name>
    <name evidence="5" type="ORF">SI65_02100</name>
</gene>
<dbReference type="EMBL" id="JXNT01000001">
    <property type="protein sequence ID" value="ODM24510.1"/>
    <property type="molecule type" value="Genomic_DNA"/>
</dbReference>
<keyword evidence="1" id="KW-0677">Repeat</keyword>
<dbReference type="Proteomes" id="UP000094569">
    <property type="component" value="Unassembled WGS sequence"/>
</dbReference>
<protein>
    <submittedName>
        <fullName evidence="4">Uncharacterized protein</fullName>
    </submittedName>
</protein>
<feature type="repeat" description="ANK" evidence="3">
    <location>
        <begin position="200"/>
        <end position="226"/>
    </location>
</feature>
<accession>A0A1E3BT91</accession>
<name>A0A1E3BT91_ASPCR</name>
<feature type="repeat" description="ANK" evidence="3">
    <location>
        <begin position="302"/>
        <end position="334"/>
    </location>
</feature>
<sequence>MPLQELPNEILLAIASSLDSEADINSFSCINHQLHNLLTPFLYEYNVTHSDGSALRWAGEKGQLSTARRALDAGAQFRATYQTLGLDVSFLGEVIFSGSKEVFELLLEHIASTSAPGTADLNIHNALVAKDVHLWTPLLFAAAYGHPDIVRIILKKGIDPNTTDSVGRTPLFLACAAGETDCVDALLEHPNIDTDTPDDEGTTPIFEAVREKNVDMVVALLARGASPGHPLNPHVETPLHRAVLNQHREMMQLLIGRDDVHPNAIFDNYTPLEFAVHSGFEDGVELLLSDKRTNPDLNVIPDGGTPLFWALVHGHERMVKLLLDAGANRNICNWQWISPAMLMEIPDVKARGALLDQKRSVTSLPLRSK</sequence>
<evidence type="ECO:0000256" key="1">
    <source>
        <dbReference type="ARBA" id="ARBA00022737"/>
    </source>
</evidence>
<keyword evidence="2 3" id="KW-0040">ANK repeat</keyword>
<evidence type="ECO:0000313" key="4">
    <source>
        <dbReference type="EMBL" id="ODM24190.1"/>
    </source>
</evidence>
<dbReference type="PROSITE" id="PS50297">
    <property type="entry name" value="ANK_REP_REGION"/>
    <property type="match status" value="3"/>
</dbReference>
<dbReference type="PANTHER" id="PTHR24198:SF165">
    <property type="entry name" value="ANKYRIN REPEAT-CONTAINING PROTEIN-RELATED"/>
    <property type="match status" value="1"/>
</dbReference>
<dbReference type="VEuPathDB" id="FungiDB:SI65_02100"/>
<keyword evidence="6" id="KW-1185">Reference proteome</keyword>
<dbReference type="OrthoDB" id="4488855at2759"/>
<evidence type="ECO:0000313" key="5">
    <source>
        <dbReference type="EMBL" id="ODM24510.1"/>
    </source>
</evidence>
<dbReference type="Gene3D" id="1.25.40.20">
    <property type="entry name" value="Ankyrin repeat-containing domain"/>
    <property type="match status" value="2"/>
</dbReference>
<dbReference type="SMART" id="SM00248">
    <property type="entry name" value="ANK"/>
    <property type="match status" value="7"/>
</dbReference>
<evidence type="ECO:0000313" key="6">
    <source>
        <dbReference type="Proteomes" id="UP000094569"/>
    </source>
</evidence>
<dbReference type="Pfam" id="PF00023">
    <property type="entry name" value="Ank"/>
    <property type="match status" value="1"/>
</dbReference>
<dbReference type="Pfam" id="PF12796">
    <property type="entry name" value="Ank_2"/>
    <property type="match status" value="2"/>
</dbReference>
<dbReference type="AlphaFoldDB" id="A0A1E3BT91"/>
<proteinExistence type="predicted"/>
<comment type="caution">
    <text evidence="4">The sequence shown here is derived from an EMBL/GenBank/DDBJ whole genome shotgun (WGS) entry which is preliminary data.</text>
</comment>
<dbReference type="STRING" id="573508.A0A1E3BT91"/>
<dbReference type="Pfam" id="PF13606">
    <property type="entry name" value="Ank_3"/>
    <property type="match status" value="1"/>
</dbReference>
<dbReference type="PROSITE" id="PS50088">
    <property type="entry name" value="ANK_REPEAT"/>
    <property type="match status" value="3"/>
</dbReference>
<evidence type="ECO:0000256" key="3">
    <source>
        <dbReference type="PROSITE-ProRule" id="PRU00023"/>
    </source>
</evidence>
<dbReference type="PANTHER" id="PTHR24198">
    <property type="entry name" value="ANKYRIN REPEAT AND PROTEIN KINASE DOMAIN-CONTAINING PROTEIN"/>
    <property type="match status" value="1"/>
</dbReference>
<dbReference type="InterPro" id="IPR002110">
    <property type="entry name" value="Ankyrin_rpt"/>
</dbReference>
<organism evidence="4 6">
    <name type="scientific">Aspergillus cristatus</name>
    <name type="common">Chinese Fuzhuan brick tea-fermentation fungus</name>
    <name type="synonym">Eurotium cristatum</name>
    <dbReference type="NCBI Taxonomy" id="573508"/>
    <lineage>
        <taxon>Eukaryota</taxon>
        <taxon>Fungi</taxon>
        <taxon>Dikarya</taxon>
        <taxon>Ascomycota</taxon>
        <taxon>Pezizomycotina</taxon>
        <taxon>Eurotiomycetes</taxon>
        <taxon>Eurotiomycetidae</taxon>
        <taxon>Eurotiales</taxon>
        <taxon>Aspergillaceae</taxon>
        <taxon>Aspergillus</taxon>
        <taxon>Aspergillus subgen. Aspergillus</taxon>
    </lineage>
</organism>
<dbReference type="InterPro" id="IPR036770">
    <property type="entry name" value="Ankyrin_rpt-contain_sf"/>
</dbReference>
<feature type="repeat" description="ANK" evidence="3">
    <location>
        <begin position="133"/>
        <end position="165"/>
    </location>
</feature>